<dbReference type="AlphaFoldDB" id="A0AAV4V4K8"/>
<name>A0AAV4V4K8_9ARAC</name>
<dbReference type="Proteomes" id="UP001054837">
    <property type="component" value="Unassembled WGS sequence"/>
</dbReference>
<accession>A0AAV4V4K8</accession>
<organism evidence="1 2">
    <name type="scientific">Caerostris darwini</name>
    <dbReference type="NCBI Taxonomy" id="1538125"/>
    <lineage>
        <taxon>Eukaryota</taxon>
        <taxon>Metazoa</taxon>
        <taxon>Ecdysozoa</taxon>
        <taxon>Arthropoda</taxon>
        <taxon>Chelicerata</taxon>
        <taxon>Arachnida</taxon>
        <taxon>Araneae</taxon>
        <taxon>Araneomorphae</taxon>
        <taxon>Entelegynae</taxon>
        <taxon>Araneoidea</taxon>
        <taxon>Araneidae</taxon>
        <taxon>Caerostris</taxon>
    </lineage>
</organism>
<dbReference type="EMBL" id="BPLQ01012359">
    <property type="protein sequence ID" value="GIY64948.1"/>
    <property type="molecule type" value="Genomic_DNA"/>
</dbReference>
<proteinExistence type="predicted"/>
<reference evidence="1 2" key="1">
    <citation type="submission" date="2021-06" db="EMBL/GenBank/DDBJ databases">
        <title>Caerostris darwini draft genome.</title>
        <authorList>
            <person name="Kono N."/>
            <person name="Arakawa K."/>
        </authorList>
    </citation>
    <scope>NUCLEOTIDE SEQUENCE [LARGE SCALE GENOMIC DNA]</scope>
</reference>
<protein>
    <recommendedName>
        <fullName evidence="3">Peptidase aspartic putative domain-containing protein</fullName>
    </recommendedName>
</protein>
<gene>
    <name evidence="1" type="primary">AVEN_244545_1</name>
    <name evidence="1" type="ORF">CDAR_119701</name>
</gene>
<comment type="caution">
    <text evidence="1">The sequence shown here is derived from an EMBL/GenBank/DDBJ whole genome shotgun (WGS) entry which is preliminary data.</text>
</comment>
<evidence type="ECO:0000313" key="2">
    <source>
        <dbReference type="Proteomes" id="UP001054837"/>
    </source>
</evidence>
<sequence length="165" mass="18860">MVGTDMKINLTDLGEKPGPIHILIGADVLGRLMTVQRKVLSLGLVAIETYLGWTLFSKVPQEENDSSSAMVVTSLFVKEANISDLWELDLIGIKDPIEKSSKEEQKHSVRENFLKPLRKDIMRFISLGGTMTYHYQITSSWLRENCIQQSKSYFLSVYMRTMRRS</sequence>
<evidence type="ECO:0008006" key="3">
    <source>
        <dbReference type="Google" id="ProtNLM"/>
    </source>
</evidence>
<evidence type="ECO:0000313" key="1">
    <source>
        <dbReference type="EMBL" id="GIY64948.1"/>
    </source>
</evidence>
<keyword evidence="2" id="KW-1185">Reference proteome</keyword>